<comment type="caution">
    <text evidence="13">The sequence shown here is derived from an EMBL/GenBank/DDBJ whole genome shotgun (WGS) entry which is preliminary data.</text>
</comment>
<keyword evidence="14" id="KW-1185">Reference proteome</keyword>
<comment type="catalytic activity">
    <reaction evidence="11">
        <text>N-terminal L-seryl-[histone H4] + acetyl-CoA = N-terminal N(alpha)-acetyl-L-seryl-[histone H4] + CoA + H(+)</text>
        <dbReference type="Rhea" id="RHEA:50596"/>
        <dbReference type="Rhea" id="RHEA-COMP:12740"/>
        <dbReference type="Rhea" id="RHEA-COMP:12743"/>
        <dbReference type="ChEBI" id="CHEBI:15378"/>
        <dbReference type="ChEBI" id="CHEBI:57287"/>
        <dbReference type="ChEBI" id="CHEBI:57288"/>
        <dbReference type="ChEBI" id="CHEBI:64738"/>
        <dbReference type="ChEBI" id="CHEBI:83690"/>
        <dbReference type="EC" id="2.3.1.257"/>
    </reaction>
</comment>
<evidence type="ECO:0000256" key="2">
    <source>
        <dbReference type="ARBA" id="ARBA00004496"/>
    </source>
</evidence>
<dbReference type="GO" id="GO:0005737">
    <property type="term" value="C:cytoplasm"/>
    <property type="evidence" value="ECO:0007669"/>
    <property type="project" value="UniProtKB-SubCell"/>
</dbReference>
<dbReference type="InterPro" id="IPR039949">
    <property type="entry name" value="NAA40"/>
</dbReference>
<comment type="subcellular location">
    <subcellularLocation>
        <location evidence="2">Cytoplasm</location>
    </subcellularLocation>
    <subcellularLocation>
        <location evidence="1">Nucleus</location>
    </subcellularLocation>
</comment>
<dbReference type="CDD" id="cd04301">
    <property type="entry name" value="NAT_SF"/>
    <property type="match status" value="1"/>
</dbReference>
<evidence type="ECO:0000259" key="12">
    <source>
        <dbReference type="PROSITE" id="PS51186"/>
    </source>
</evidence>
<organism evidence="13 14">
    <name type="scientific">Caenorhabditis angaria</name>
    <dbReference type="NCBI Taxonomy" id="860376"/>
    <lineage>
        <taxon>Eukaryota</taxon>
        <taxon>Metazoa</taxon>
        <taxon>Ecdysozoa</taxon>
        <taxon>Nematoda</taxon>
        <taxon>Chromadorea</taxon>
        <taxon>Rhabditida</taxon>
        <taxon>Rhabditina</taxon>
        <taxon>Rhabditomorpha</taxon>
        <taxon>Rhabditoidea</taxon>
        <taxon>Rhabditidae</taxon>
        <taxon>Peloderinae</taxon>
        <taxon>Caenorhabditis</taxon>
    </lineage>
</organism>
<evidence type="ECO:0000313" key="13">
    <source>
        <dbReference type="EMBL" id="CAI5451788.1"/>
    </source>
</evidence>
<dbReference type="PANTHER" id="PTHR20531">
    <property type="entry name" value="N-ALPHA-ACETYLTRANSFERASE 40"/>
    <property type="match status" value="1"/>
</dbReference>
<evidence type="ECO:0000256" key="5">
    <source>
        <dbReference type="ARBA" id="ARBA00015043"/>
    </source>
</evidence>
<evidence type="ECO:0000256" key="6">
    <source>
        <dbReference type="ARBA" id="ARBA00022490"/>
    </source>
</evidence>
<dbReference type="InterPro" id="IPR000182">
    <property type="entry name" value="GNAT_dom"/>
</dbReference>
<keyword evidence="8" id="KW-0539">Nucleus</keyword>
<dbReference type="EC" id="2.3.1.257" evidence="4"/>
<evidence type="ECO:0000256" key="10">
    <source>
        <dbReference type="ARBA" id="ARBA00047821"/>
    </source>
</evidence>
<comment type="similarity">
    <text evidence="3">Belongs to the acetyltransferase family. NAA40 subfamily.</text>
</comment>
<keyword evidence="7" id="KW-0808">Transferase</keyword>
<name>A0A9P1ITE7_9PELO</name>
<comment type="catalytic activity">
    <reaction evidence="10">
        <text>N-terminal L-seryl-[histone H2A] + acetyl-CoA = N-terminal N(alpha)-acetyl-L-seryl-[histone H2A] + CoA + H(+)</text>
        <dbReference type="Rhea" id="RHEA:50600"/>
        <dbReference type="Rhea" id="RHEA-COMP:12742"/>
        <dbReference type="Rhea" id="RHEA-COMP:12744"/>
        <dbReference type="ChEBI" id="CHEBI:15378"/>
        <dbReference type="ChEBI" id="CHEBI:57287"/>
        <dbReference type="ChEBI" id="CHEBI:57288"/>
        <dbReference type="ChEBI" id="CHEBI:64738"/>
        <dbReference type="ChEBI" id="CHEBI:83690"/>
        <dbReference type="EC" id="2.3.1.257"/>
    </reaction>
</comment>
<dbReference type="GO" id="GO:0010485">
    <property type="term" value="F:histone H4 acetyltransferase activity"/>
    <property type="evidence" value="ECO:0007669"/>
    <property type="project" value="InterPro"/>
</dbReference>
<dbReference type="Proteomes" id="UP001152747">
    <property type="component" value="Unassembled WGS sequence"/>
</dbReference>
<feature type="domain" description="N-acetyltransferase" evidence="12">
    <location>
        <begin position="53"/>
        <end position="197"/>
    </location>
</feature>
<dbReference type="Pfam" id="PF00583">
    <property type="entry name" value="Acetyltransf_1"/>
    <property type="match status" value="1"/>
</dbReference>
<dbReference type="EMBL" id="CANHGI010000005">
    <property type="protein sequence ID" value="CAI5451788.1"/>
    <property type="molecule type" value="Genomic_DNA"/>
</dbReference>
<proteinExistence type="inferred from homology"/>
<keyword evidence="9" id="KW-0012">Acyltransferase</keyword>
<sequence length="197" mass="22881">MADKAKKLVKKASQQMNPVEKFQCLTDDRTSSDGEEITFKYAWATHLTDEEFDWVFSLFKQNMFTMYQMSQWGWDADSKKNELRATTARYIIALNSKGEKIGYTHYRFVLDHGIPALYCYEIQVIEDYQKKGVGSMLMRTLESLAEKTFMEKVLATVFAYNEKSLAFFHKNDYTSDVTCPDEDQGLDYLILSKGVQI</sequence>
<dbReference type="GO" id="GO:1990189">
    <property type="term" value="F:protein N-terminal-serine acetyltransferase activity"/>
    <property type="evidence" value="ECO:0007669"/>
    <property type="project" value="UniProtKB-EC"/>
</dbReference>
<evidence type="ECO:0000256" key="9">
    <source>
        <dbReference type="ARBA" id="ARBA00023315"/>
    </source>
</evidence>
<dbReference type="AlphaFoldDB" id="A0A9P1ITE7"/>
<evidence type="ECO:0000256" key="1">
    <source>
        <dbReference type="ARBA" id="ARBA00004123"/>
    </source>
</evidence>
<dbReference type="OrthoDB" id="424551at2759"/>
<evidence type="ECO:0000313" key="14">
    <source>
        <dbReference type="Proteomes" id="UP001152747"/>
    </source>
</evidence>
<accession>A0A9P1ITE7</accession>
<dbReference type="PANTHER" id="PTHR20531:SF1">
    <property type="entry name" value="N-ALPHA-ACETYLTRANSFERASE 40"/>
    <property type="match status" value="1"/>
</dbReference>
<evidence type="ECO:0000256" key="11">
    <source>
        <dbReference type="ARBA" id="ARBA00049524"/>
    </source>
</evidence>
<dbReference type="PROSITE" id="PS51186">
    <property type="entry name" value="GNAT"/>
    <property type="match status" value="1"/>
</dbReference>
<reference evidence="13" key="1">
    <citation type="submission" date="2022-11" db="EMBL/GenBank/DDBJ databases">
        <authorList>
            <person name="Kikuchi T."/>
        </authorList>
    </citation>
    <scope>NUCLEOTIDE SEQUENCE</scope>
    <source>
        <strain evidence="13">PS1010</strain>
    </source>
</reference>
<dbReference type="GO" id="GO:0043998">
    <property type="term" value="F:histone H2A acetyltransferase activity"/>
    <property type="evidence" value="ECO:0007669"/>
    <property type="project" value="InterPro"/>
</dbReference>
<dbReference type="SUPFAM" id="SSF55729">
    <property type="entry name" value="Acyl-CoA N-acyltransferases (Nat)"/>
    <property type="match status" value="1"/>
</dbReference>
<keyword evidence="6" id="KW-0963">Cytoplasm</keyword>
<evidence type="ECO:0000256" key="8">
    <source>
        <dbReference type="ARBA" id="ARBA00023242"/>
    </source>
</evidence>
<evidence type="ECO:0000256" key="3">
    <source>
        <dbReference type="ARBA" id="ARBA00008870"/>
    </source>
</evidence>
<dbReference type="GO" id="GO:0005634">
    <property type="term" value="C:nucleus"/>
    <property type="evidence" value="ECO:0007669"/>
    <property type="project" value="UniProtKB-SubCell"/>
</dbReference>
<dbReference type="Gene3D" id="3.40.630.30">
    <property type="match status" value="1"/>
</dbReference>
<gene>
    <name evidence="13" type="ORF">CAMP_LOCUS14425</name>
</gene>
<evidence type="ECO:0000256" key="4">
    <source>
        <dbReference type="ARBA" id="ARBA00012950"/>
    </source>
</evidence>
<dbReference type="InterPro" id="IPR016181">
    <property type="entry name" value="Acyl_CoA_acyltransferase"/>
</dbReference>
<protein>
    <recommendedName>
        <fullName evidence="5">N-alpha-acetyltransferase 40</fullName>
        <ecNumber evidence="4">2.3.1.257</ecNumber>
    </recommendedName>
</protein>
<evidence type="ECO:0000256" key="7">
    <source>
        <dbReference type="ARBA" id="ARBA00022679"/>
    </source>
</evidence>